<comment type="caution">
    <text evidence="3">The sequence shown here is derived from an EMBL/GenBank/DDBJ whole genome shotgun (WGS) entry which is preliminary data.</text>
</comment>
<evidence type="ECO:0000313" key="3">
    <source>
        <dbReference type="EMBL" id="MET4682944.1"/>
    </source>
</evidence>
<dbReference type="PANTHER" id="PTHR43639">
    <property type="entry name" value="OXIDOREDUCTASE, SHORT-CHAIN DEHYDROGENASE/REDUCTASE FAMILY (AFU_ORTHOLOGUE AFUA_5G02870)"/>
    <property type="match status" value="1"/>
</dbReference>
<organism evidence="3 4">
    <name type="scientific">Brevundimonas faecalis</name>
    <dbReference type="NCBI Taxonomy" id="947378"/>
    <lineage>
        <taxon>Bacteria</taxon>
        <taxon>Pseudomonadati</taxon>
        <taxon>Pseudomonadota</taxon>
        <taxon>Alphaproteobacteria</taxon>
        <taxon>Caulobacterales</taxon>
        <taxon>Caulobacteraceae</taxon>
        <taxon>Brevundimonas</taxon>
    </lineage>
</organism>
<accession>A0ABV2R8M9</accession>
<dbReference type="Pfam" id="PF13561">
    <property type="entry name" value="adh_short_C2"/>
    <property type="match status" value="1"/>
</dbReference>
<dbReference type="InterPro" id="IPR002347">
    <property type="entry name" value="SDR_fam"/>
</dbReference>
<gene>
    <name evidence="3" type="ORF">ABIE19_000853</name>
</gene>
<dbReference type="NCBIfam" id="NF005559">
    <property type="entry name" value="PRK07231.1"/>
    <property type="match status" value="1"/>
</dbReference>
<sequence>MGENRSKRLEGKRAIVTGGASGFGAGIARRFAEEGARVIVADLNGDAARALAAELGDADLGVAVDVSNAEQVAALAEIANRLLGGIDIVVNNAGVGHTPQPLDELSDEAFDRIAAVNMRSIYLMSKAFVPAMKAQGSGAVLNIASTGGVSPRPNLTWYNASKGWVITATRAMAVELAPFQVRVNALNPVAGDTPLLKTFMGADTPEVRAKFLASIPIGRFSTPEDMGAAAAFLCSDDASMITGVALEVDGGRCI</sequence>
<dbReference type="PANTHER" id="PTHR43639:SF1">
    <property type="entry name" value="SHORT-CHAIN DEHYDROGENASE_REDUCTASE FAMILY PROTEIN"/>
    <property type="match status" value="1"/>
</dbReference>
<dbReference type="SUPFAM" id="SSF51735">
    <property type="entry name" value="NAD(P)-binding Rossmann-fold domains"/>
    <property type="match status" value="1"/>
</dbReference>
<dbReference type="PRINTS" id="PR00080">
    <property type="entry name" value="SDRFAMILY"/>
</dbReference>
<evidence type="ECO:0000256" key="2">
    <source>
        <dbReference type="ARBA" id="ARBA00023002"/>
    </source>
</evidence>
<evidence type="ECO:0000256" key="1">
    <source>
        <dbReference type="ARBA" id="ARBA00006484"/>
    </source>
</evidence>
<name>A0ABV2R8M9_9CAUL</name>
<dbReference type="Gene3D" id="3.40.50.720">
    <property type="entry name" value="NAD(P)-binding Rossmann-like Domain"/>
    <property type="match status" value="1"/>
</dbReference>
<protein>
    <submittedName>
        <fullName evidence="3">3-oxoacyl-[acyl-carrier protein] reductase</fullName>
        <ecNumber evidence="3">1.1.1.100</ecNumber>
    </submittedName>
</protein>
<keyword evidence="4" id="KW-1185">Reference proteome</keyword>
<dbReference type="RefSeq" id="WP_354087893.1">
    <property type="nucleotide sequence ID" value="NZ_JBEPTF010000001.1"/>
</dbReference>
<dbReference type="GO" id="GO:0004316">
    <property type="term" value="F:3-oxoacyl-[acyl-carrier-protein] reductase (NADPH) activity"/>
    <property type="evidence" value="ECO:0007669"/>
    <property type="project" value="UniProtKB-EC"/>
</dbReference>
<dbReference type="InterPro" id="IPR036291">
    <property type="entry name" value="NAD(P)-bd_dom_sf"/>
</dbReference>
<dbReference type="EC" id="1.1.1.100" evidence="3"/>
<reference evidence="3 4" key="1">
    <citation type="submission" date="2024-06" db="EMBL/GenBank/DDBJ databases">
        <title>Sorghum-associated microbial communities from plants grown in Nebraska, USA.</title>
        <authorList>
            <person name="Schachtman D."/>
        </authorList>
    </citation>
    <scope>NUCLEOTIDE SEQUENCE [LARGE SCALE GENOMIC DNA]</scope>
    <source>
        <strain evidence="3 4">2814</strain>
    </source>
</reference>
<comment type="similarity">
    <text evidence="1">Belongs to the short-chain dehydrogenases/reductases (SDR) family.</text>
</comment>
<dbReference type="PRINTS" id="PR00081">
    <property type="entry name" value="GDHRDH"/>
</dbReference>
<dbReference type="Proteomes" id="UP001549313">
    <property type="component" value="Unassembled WGS sequence"/>
</dbReference>
<proteinExistence type="inferred from homology"/>
<keyword evidence="2 3" id="KW-0560">Oxidoreductase</keyword>
<dbReference type="EMBL" id="JBEPTF010000001">
    <property type="protein sequence ID" value="MET4682944.1"/>
    <property type="molecule type" value="Genomic_DNA"/>
</dbReference>
<evidence type="ECO:0000313" key="4">
    <source>
        <dbReference type="Proteomes" id="UP001549313"/>
    </source>
</evidence>